<dbReference type="EMBL" id="KB030531">
    <property type="protein sequence ID" value="ELK15709.1"/>
    <property type="molecule type" value="Genomic_DNA"/>
</dbReference>
<evidence type="ECO:0000313" key="3">
    <source>
        <dbReference type="Proteomes" id="UP000010552"/>
    </source>
</evidence>
<feature type="region of interest" description="Disordered" evidence="1">
    <location>
        <begin position="159"/>
        <end position="190"/>
    </location>
</feature>
<evidence type="ECO:0000313" key="2">
    <source>
        <dbReference type="EMBL" id="ELK15709.1"/>
    </source>
</evidence>
<sequence>MGVLEEVAEASVSASAPSGLRSATLHPSFSPDEGTLHSGAAELRALQTAASDSASQPRIPRSPGPSRRAFSALVQGTPESFCPSRNKKARAEQPAPPGAHPAAPNCSHAPPGSGIAESGCAGPVSGRGHCASRRSLAVSRAVAAATRGAPRAANLAVTSTARAGPAPGRARPAGGVGWRKGGADLAAAAQ</sequence>
<protein>
    <submittedName>
        <fullName evidence="2">Uncharacterized protein</fullName>
    </submittedName>
</protein>
<feature type="compositionally biased region" description="Low complexity" evidence="1">
    <location>
        <begin position="55"/>
        <end position="68"/>
    </location>
</feature>
<dbReference type="InParanoid" id="L5KW71"/>
<gene>
    <name evidence="2" type="ORF">PAL_GLEAN10008571</name>
</gene>
<keyword evidence="3" id="KW-1185">Reference proteome</keyword>
<accession>L5KW71</accession>
<feature type="region of interest" description="Disordered" evidence="1">
    <location>
        <begin position="1"/>
        <end position="129"/>
    </location>
</feature>
<dbReference type="Proteomes" id="UP000010552">
    <property type="component" value="Unassembled WGS sequence"/>
</dbReference>
<proteinExistence type="predicted"/>
<dbReference type="AlphaFoldDB" id="L5KW71"/>
<organism evidence="2 3">
    <name type="scientific">Pteropus alecto</name>
    <name type="common">Black flying fox</name>
    <dbReference type="NCBI Taxonomy" id="9402"/>
    <lineage>
        <taxon>Eukaryota</taxon>
        <taxon>Metazoa</taxon>
        <taxon>Chordata</taxon>
        <taxon>Craniata</taxon>
        <taxon>Vertebrata</taxon>
        <taxon>Euteleostomi</taxon>
        <taxon>Mammalia</taxon>
        <taxon>Eutheria</taxon>
        <taxon>Laurasiatheria</taxon>
        <taxon>Chiroptera</taxon>
        <taxon>Yinpterochiroptera</taxon>
        <taxon>Pteropodoidea</taxon>
        <taxon>Pteropodidae</taxon>
        <taxon>Pteropodinae</taxon>
        <taxon>Pteropus</taxon>
    </lineage>
</organism>
<reference evidence="3" key="1">
    <citation type="journal article" date="2013" name="Science">
        <title>Comparative analysis of bat genomes provides insight into the evolution of flight and immunity.</title>
        <authorList>
            <person name="Zhang G."/>
            <person name="Cowled C."/>
            <person name="Shi Z."/>
            <person name="Huang Z."/>
            <person name="Bishop-Lilly K.A."/>
            <person name="Fang X."/>
            <person name="Wynne J.W."/>
            <person name="Xiong Z."/>
            <person name="Baker M.L."/>
            <person name="Zhao W."/>
            <person name="Tachedjian M."/>
            <person name="Zhu Y."/>
            <person name="Zhou P."/>
            <person name="Jiang X."/>
            <person name="Ng J."/>
            <person name="Yang L."/>
            <person name="Wu L."/>
            <person name="Xiao J."/>
            <person name="Feng Y."/>
            <person name="Chen Y."/>
            <person name="Sun X."/>
            <person name="Zhang Y."/>
            <person name="Marsh G.A."/>
            <person name="Crameri G."/>
            <person name="Broder C.C."/>
            <person name="Frey K.G."/>
            <person name="Wang L.F."/>
            <person name="Wang J."/>
        </authorList>
    </citation>
    <scope>NUCLEOTIDE SEQUENCE [LARGE SCALE GENOMIC DNA]</scope>
</reference>
<evidence type="ECO:0000256" key="1">
    <source>
        <dbReference type="SAM" id="MobiDB-lite"/>
    </source>
</evidence>
<feature type="compositionally biased region" description="Low complexity" evidence="1">
    <location>
        <begin position="159"/>
        <end position="173"/>
    </location>
</feature>
<name>L5KW71_PTEAL</name>
<feature type="compositionally biased region" description="Low complexity" evidence="1">
    <location>
        <begin position="1"/>
        <end position="16"/>
    </location>
</feature>